<evidence type="ECO:0000256" key="10">
    <source>
        <dbReference type="SAM" id="MobiDB-lite"/>
    </source>
</evidence>
<evidence type="ECO:0000313" key="11">
    <source>
        <dbReference type="EMBL" id="MBD2857959.1"/>
    </source>
</evidence>
<evidence type="ECO:0000256" key="1">
    <source>
        <dbReference type="ARBA" id="ARBA00004167"/>
    </source>
</evidence>
<dbReference type="PANTHER" id="PTHR33162">
    <property type="entry name" value="SEC-INDEPENDENT PROTEIN TRANSLOCASE PROTEIN TATA, CHLOROPLASTIC"/>
    <property type="match status" value="1"/>
</dbReference>
<comment type="function">
    <text evidence="9">Part of the twin-arginine translocation (Tat) system that transports large folded proteins containing a characteristic twin-arginine motif in their signal peptide across membranes. Together with TatC, TatB is part of a receptor directly interacting with Tat signal peptides. TatB may form an oligomeric binding site that transiently accommodates folded Tat precursor proteins before their translocation.</text>
</comment>
<evidence type="ECO:0000313" key="12">
    <source>
        <dbReference type="Proteomes" id="UP000610558"/>
    </source>
</evidence>
<keyword evidence="4 9" id="KW-0812">Transmembrane</keyword>
<evidence type="ECO:0000256" key="2">
    <source>
        <dbReference type="ARBA" id="ARBA00022448"/>
    </source>
</evidence>
<keyword evidence="3 9" id="KW-1003">Cell membrane</keyword>
<feature type="region of interest" description="Disordered" evidence="10">
    <location>
        <begin position="96"/>
        <end position="139"/>
    </location>
</feature>
<dbReference type="GO" id="GO:0033281">
    <property type="term" value="C:TAT protein transport complex"/>
    <property type="evidence" value="ECO:0007669"/>
    <property type="project" value="UniProtKB-UniRule"/>
</dbReference>
<dbReference type="InterPro" id="IPR018448">
    <property type="entry name" value="TatB"/>
</dbReference>
<evidence type="ECO:0000256" key="4">
    <source>
        <dbReference type="ARBA" id="ARBA00022692"/>
    </source>
</evidence>
<dbReference type="PRINTS" id="PR01506">
    <property type="entry name" value="TATBPROTEIN"/>
</dbReference>
<dbReference type="EMBL" id="JACXLD010000001">
    <property type="protein sequence ID" value="MBD2857959.1"/>
    <property type="molecule type" value="Genomic_DNA"/>
</dbReference>
<dbReference type="RefSeq" id="WP_190762268.1">
    <property type="nucleotide sequence ID" value="NZ_JACXLD010000001.1"/>
</dbReference>
<keyword evidence="5 9" id="KW-0653">Protein transport</keyword>
<comment type="caution">
    <text evidence="11">The sequence shown here is derived from an EMBL/GenBank/DDBJ whole genome shotgun (WGS) entry which is preliminary data.</text>
</comment>
<proteinExistence type="inferred from homology"/>
<keyword evidence="6 9" id="KW-1133">Transmembrane helix</keyword>
<reference evidence="11" key="1">
    <citation type="submission" date="2020-09" db="EMBL/GenBank/DDBJ databases">
        <authorList>
            <person name="Yoon J.-W."/>
        </authorList>
    </citation>
    <scope>NUCLEOTIDE SEQUENCE</scope>
    <source>
        <strain evidence="11">KMU-158</strain>
    </source>
</reference>
<evidence type="ECO:0000256" key="5">
    <source>
        <dbReference type="ARBA" id="ARBA00022927"/>
    </source>
</evidence>
<dbReference type="Pfam" id="PF02416">
    <property type="entry name" value="TatA_B_E"/>
    <property type="match status" value="1"/>
</dbReference>
<protein>
    <recommendedName>
        <fullName evidence="9">Sec-independent protein translocase protein TatB</fullName>
    </recommendedName>
</protein>
<dbReference type="InterPro" id="IPR003369">
    <property type="entry name" value="TatA/B/E"/>
</dbReference>
<organism evidence="11 12">
    <name type="scientific">Spongiibacter pelagi</name>
    <dbReference type="NCBI Taxonomy" id="2760804"/>
    <lineage>
        <taxon>Bacteria</taxon>
        <taxon>Pseudomonadati</taxon>
        <taxon>Pseudomonadota</taxon>
        <taxon>Gammaproteobacteria</taxon>
        <taxon>Cellvibrionales</taxon>
        <taxon>Spongiibacteraceae</taxon>
        <taxon>Spongiibacter</taxon>
    </lineage>
</organism>
<dbReference type="AlphaFoldDB" id="A0A927GW15"/>
<evidence type="ECO:0000256" key="9">
    <source>
        <dbReference type="HAMAP-Rule" id="MF_00237"/>
    </source>
</evidence>
<dbReference type="Gene3D" id="1.20.5.3310">
    <property type="match status" value="1"/>
</dbReference>
<evidence type="ECO:0000256" key="3">
    <source>
        <dbReference type="ARBA" id="ARBA00022475"/>
    </source>
</evidence>
<dbReference type="PANTHER" id="PTHR33162:SF1">
    <property type="entry name" value="SEC-INDEPENDENT PROTEIN TRANSLOCASE PROTEIN TATA, CHLOROPLASTIC"/>
    <property type="match status" value="1"/>
</dbReference>
<evidence type="ECO:0000256" key="7">
    <source>
        <dbReference type="ARBA" id="ARBA00023010"/>
    </source>
</evidence>
<evidence type="ECO:0000256" key="6">
    <source>
        <dbReference type="ARBA" id="ARBA00022989"/>
    </source>
</evidence>
<name>A0A927GW15_9GAMM</name>
<keyword evidence="2 9" id="KW-0813">Transport</keyword>
<dbReference type="HAMAP" id="MF_00237">
    <property type="entry name" value="TatB"/>
    <property type="match status" value="1"/>
</dbReference>
<dbReference type="NCBIfam" id="TIGR01410">
    <property type="entry name" value="tatB"/>
    <property type="match status" value="1"/>
</dbReference>
<dbReference type="GO" id="GO:0008320">
    <property type="term" value="F:protein transmembrane transporter activity"/>
    <property type="evidence" value="ECO:0007669"/>
    <property type="project" value="UniProtKB-UniRule"/>
</dbReference>
<comment type="subcellular location">
    <subcellularLocation>
        <location evidence="9">Cell membrane</location>
        <topology evidence="9">Single-pass membrane protein</topology>
    </subcellularLocation>
    <subcellularLocation>
        <location evidence="1">Membrane</location>
        <topology evidence="1">Single-pass membrane protein</topology>
    </subcellularLocation>
</comment>
<keyword evidence="12" id="KW-1185">Reference proteome</keyword>
<accession>A0A927GW15</accession>
<sequence length="139" mass="15604">MFDMGFGELLLIAVVGLLVIGPERLPGTIRTISLWLGRFRRSFNEIRSEIEREVGADEIRRQLHNEQVMASLKESEKNLQSALESTTKTTNDALQQIGNSIMPPEANATDKEDELGGTEITEPAPTDHSEKLNDEQRRD</sequence>
<comment type="subunit">
    <text evidence="9">The Tat system comprises two distinct complexes: a TatABC complex, containing multiple copies of TatA, TatB and TatC subunits, and a separate TatA complex, containing only TatA subunits. Substrates initially bind to the TatABC complex, which probably triggers association of the separate TatA complex to form the active translocon.</text>
</comment>
<evidence type="ECO:0000256" key="8">
    <source>
        <dbReference type="ARBA" id="ARBA00023136"/>
    </source>
</evidence>
<gene>
    <name evidence="9 11" type="primary">tatB</name>
    <name evidence="11" type="ORF">IB286_02995</name>
</gene>
<dbReference type="GO" id="GO:0043953">
    <property type="term" value="P:protein transport by the Tat complex"/>
    <property type="evidence" value="ECO:0007669"/>
    <property type="project" value="UniProtKB-UniRule"/>
</dbReference>
<keyword evidence="7 9" id="KW-0811">Translocation</keyword>
<feature type="compositionally biased region" description="Basic and acidic residues" evidence="10">
    <location>
        <begin position="125"/>
        <end position="139"/>
    </location>
</feature>
<dbReference type="Proteomes" id="UP000610558">
    <property type="component" value="Unassembled WGS sequence"/>
</dbReference>
<keyword evidence="8 9" id="KW-0472">Membrane</keyword>
<comment type="similarity">
    <text evidence="9">Belongs to the TatB family.</text>
</comment>